<dbReference type="Pfam" id="PF14534">
    <property type="entry name" value="DUF4440"/>
    <property type="match status" value="1"/>
</dbReference>
<dbReference type="InterPro" id="IPR032710">
    <property type="entry name" value="NTF2-like_dom_sf"/>
</dbReference>
<proteinExistence type="predicted"/>
<feature type="chain" id="PRO_5045683554" evidence="1">
    <location>
        <begin position="23"/>
        <end position="165"/>
    </location>
</feature>
<feature type="signal peptide" evidence="1">
    <location>
        <begin position="1"/>
        <end position="22"/>
    </location>
</feature>
<organism evidence="3 4">
    <name type="scientific">Roseateles subflavus</name>
    <dbReference type="NCBI Taxonomy" id="3053353"/>
    <lineage>
        <taxon>Bacteria</taxon>
        <taxon>Pseudomonadati</taxon>
        <taxon>Pseudomonadota</taxon>
        <taxon>Betaproteobacteria</taxon>
        <taxon>Burkholderiales</taxon>
        <taxon>Sphaerotilaceae</taxon>
        <taxon>Roseateles</taxon>
    </lineage>
</organism>
<feature type="domain" description="DUF4440" evidence="2">
    <location>
        <begin position="42"/>
        <end position="154"/>
    </location>
</feature>
<sequence>MKTHTAFSILALLSIAAGSALSAPASTAPAPEVSGPLFEQIAKLDAEVFSAFNTCAAPGQLDRHAGYFSETVEFYHDNGGVTWNRKDMIANTQKHVCGNFRRELVPGSLRVYPIKDFGAISTGVHQFCQLQSGACEGAADFVIIWHQEQDRWVITRVLSFGHRSL</sequence>
<dbReference type="EMBL" id="JASVDS010000002">
    <property type="protein sequence ID" value="MDL5031860.1"/>
    <property type="molecule type" value="Genomic_DNA"/>
</dbReference>
<evidence type="ECO:0000313" key="3">
    <source>
        <dbReference type="EMBL" id="MDL5031860.1"/>
    </source>
</evidence>
<protein>
    <submittedName>
        <fullName evidence="3">DUF4440 domain-containing protein</fullName>
    </submittedName>
</protein>
<dbReference type="InterPro" id="IPR027843">
    <property type="entry name" value="DUF4440"/>
</dbReference>
<evidence type="ECO:0000256" key="1">
    <source>
        <dbReference type="SAM" id="SignalP"/>
    </source>
</evidence>
<dbReference type="Proteomes" id="UP001238603">
    <property type="component" value="Unassembled WGS sequence"/>
</dbReference>
<dbReference type="SUPFAM" id="SSF54427">
    <property type="entry name" value="NTF2-like"/>
    <property type="match status" value="1"/>
</dbReference>
<comment type="caution">
    <text evidence="3">The sequence shown here is derived from an EMBL/GenBank/DDBJ whole genome shotgun (WGS) entry which is preliminary data.</text>
</comment>
<dbReference type="Gene3D" id="3.10.450.50">
    <property type="match status" value="1"/>
</dbReference>
<name>A0ABT7LJL7_9BURK</name>
<gene>
    <name evidence="3" type="ORF">QRD43_08055</name>
</gene>
<accession>A0ABT7LJL7</accession>
<dbReference type="RefSeq" id="WP_285981971.1">
    <property type="nucleotide sequence ID" value="NZ_JASVDS010000002.1"/>
</dbReference>
<keyword evidence="4" id="KW-1185">Reference proteome</keyword>
<evidence type="ECO:0000259" key="2">
    <source>
        <dbReference type="Pfam" id="PF14534"/>
    </source>
</evidence>
<keyword evidence="1" id="KW-0732">Signal</keyword>
<evidence type="ECO:0000313" key="4">
    <source>
        <dbReference type="Proteomes" id="UP001238603"/>
    </source>
</evidence>
<reference evidence="3 4" key="1">
    <citation type="submission" date="2023-06" db="EMBL/GenBank/DDBJ databases">
        <title>Pelomonas sp. APW6 16S ribosomal RNA gene genome sequencing and assembly.</title>
        <authorList>
            <person name="Woo H."/>
        </authorList>
    </citation>
    <scope>NUCLEOTIDE SEQUENCE [LARGE SCALE GENOMIC DNA]</scope>
    <source>
        <strain evidence="3 4">APW6</strain>
    </source>
</reference>